<dbReference type="PANTHER" id="PTHR33293:SF2">
    <property type="entry name" value="TRANSPOSASE"/>
    <property type="match status" value="1"/>
</dbReference>
<sequence>MDCPGCQGQDLRKTGRKDGAQRYCCRSCGRYCTDRPRRFSPQTKAKAVEMYVNNVGIRKIARFVGASPAGVLRWIRKEHAAVQARRARSGPACEGDADIVEMDEIYTFVQKNSSGR</sequence>
<dbReference type="InterPro" id="IPR051354">
    <property type="entry name" value="Transposase_27_IS1"/>
</dbReference>
<dbReference type="InterPro" id="IPR009057">
    <property type="entry name" value="Homeodomain-like_sf"/>
</dbReference>
<dbReference type="Proteomes" id="UP000481252">
    <property type="component" value="Unassembled WGS sequence"/>
</dbReference>
<reference evidence="1 2" key="1">
    <citation type="submission" date="2020-02" db="EMBL/GenBank/DDBJ databases">
        <title>Genome sequence of the type strain CGMCC 1.15528 of Mesorhizobium zhangyense.</title>
        <authorList>
            <person name="Gao J."/>
            <person name="Sun J."/>
        </authorList>
    </citation>
    <scope>NUCLEOTIDE SEQUENCE [LARGE SCALE GENOMIC DNA]</scope>
    <source>
        <strain evidence="1 2">CGMCC 1.15528</strain>
    </source>
</reference>
<keyword evidence="2" id="KW-1185">Reference proteome</keyword>
<dbReference type="AlphaFoldDB" id="A0A7C9RCW5"/>
<gene>
    <name evidence="1" type="ORF">G6N74_30425</name>
</gene>
<accession>A0A7C9RCW5</accession>
<evidence type="ECO:0000313" key="1">
    <source>
        <dbReference type="EMBL" id="NGN45359.1"/>
    </source>
</evidence>
<dbReference type="EMBL" id="JAAKZG010000055">
    <property type="protein sequence ID" value="NGN45359.1"/>
    <property type="molecule type" value="Genomic_DNA"/>
</dbReference>
<comment type="caution">
    <text evidence="1">The sequence shown here is derived from an EMBL/GenBank/DDBJ whole genome shotgun (WGS) entry which is preliminary data.</text>
</comment>
<protein>
    <submittedName>
        <fullName evidence="1">IS1 family transposase</fullName>
    </submittedName>
</protein>
<organism evidence="1 2">
    <name type="scientific">Mesorhizobium zhangyense</name>
    <dbReference type="NCBI Taxonomy" id="1776730"/>
    <lineage>
        <taxon>Bacteria</taxon>
        <taxon>Pseudomonadati</taxon>
        <taxon>Pseudomonadota</taxon>
        <taxon>Alphaproteobacteria</taxon>
        <taxon>Hyphomicrobiales</taxon>
        <taxon>Phyllobacteriaceae</taxon>
        <taxon>Mesorhizobium</taxon>
    </lineage>
</organism>
<dbReference type="PANTHER" id="PTHR33293">
    <property type="entry name" value="INSERTION ELEMENT IS1 1 PROTEIN INSB-RELATED"/>
    <property type="match status" value="1"/>
</dbReference>
<evidence type="ECO:0000313" key="2">
    <source>
        <dbReference type="Proteomes" id="UP000481252"/>
    </source>
</evidence>
<proteinExistence type="predicted"/>
<name>A0A7C9RCW5_9HYPH</name>
<dbReference type="SUPFAM" id="SSF46689">
    <property type="entry name" value="Homeodomain-like"/>
    <property type="match status" value="1"/>
</dbReference>
<dbReference type="RefSeq" id="WP_165121726.1">
    <property type="nucleotide sequence ID" value="NZ_JAAKZG010000055.1"/>
</dbReference>